<sequence length="73" mass="8379">MASVPLQALNSLCNNASRNIQEWLTELTVSSEPECIFILYAKSFLDLTEEQHLSSNHCNDQFERIHFGDSRHV</sequence>
<accession>A0A3P6TFB1</accession>
<reference evidence="1 2" key="1">
    <citation type="submission" date="2018-08" db="EMBL/GenBank/DDBJ databases">
        <authorList>
            <person name="Laetsch R D."/>
            <person name="Stevens L."/>
            <person name="Kumar S."/>
            <person name="Blaxter L. M."/>
        </authorList>
    </citation>
    <scope>NUCLEOTIDE SEQUENCE [LARGE SCALE GENOMIC DNA]</scope>
</reference>
<proteinExistence type="predicted"/>
<evidence type="ECO:0000313" key="2">
    <source>
        <dbReference type="Proteomes" id="UP000277928"/>
    </source>
</evidence>
<protein>
    <submittedName>
        <fullName evidence="1">Uncharacterized protein</fullName>
    </submittedName>
</protein>
<dbReference type="STRING" id="42156.A0A3P6TFB1"/>
<dbReference type="EMBL" id="UYRX01000557">
    <property type="protein sequence ID" value="VDK83817.1"/>
    <property type="molecule type" value="Genomic_DNA"/>
</dbReference>
<dbReference type="Proteomes" id="UP000277928">
    <property type="component" value="Unassembled WGS sequence"/>
</dbReference>
<gene>
    <name evidence="1" type="ORF">NLS_LOCUS6374</name>
</gene>
<evidence type="ECO:0000313" key="1">
    <source>
        <dbReference type="EMBL" id="VDK83817.1"/>
    </source>
</evidence>
<name>A0A3P6TFB1_LITSI</name>
<dbReference type="AlphaFoldDB" id="A0A3P6TFB1"/>
<organism evidence="1 2">
    <name type="scientific">Litomosoides sigmodontis</name>
    <name type="common">Filarial nematode worm</name>
    <dbReference type="NCBI Taxonomy" id="42156"/>
    <lineage>
        <taxon>Eukaryota</taxon>
        <taxon>Metazoa</taxon>
        <taxon>Ecdysozoa</taxon>
        <taxon>Nematoda</taxon>
        <taxon>Chromadorea</taxon>
        <taxon>Rhabditida</taxon>
        <taxon>Spirurina</taxon>
        <taxon>Spiruromorpha</taxon>
        <taxon>Filarioidea</taxon>
        <taxon>Onchocercidae</taxon>
        <taxon>Litomosoides</taxon>
    </lineage>
</organism>
<keyword evidence="2" id="KW-1185">Reference proteome</keyword>